<evidence type="ECO:0000313" key="20">
    <source>
        <dbReference type="Proteomes" id="UP000250266"/>
    </source>
</evidence>
<dbReference type="EMBL" id="KV744952">
    <property type="protein sequence ID" value="OCK80613.1"/>
    <property type="molecule type" value="Genomic_DNA"/>
</dbReference>
<evidence type="ECO:0000256" key="7">
    <source>
        <dbReference type="ARBA" id="ARBA00022737"/>
    </source>
</evidence>
<feature type="transmembrane region" description="Helical" evidence="17">
    <location>
        <begin position="39"/>
        <end position="60"/>
    </location>
</feature>
<keyword evidence="12" id="KW-0446">Lipid-binding</keyword>
<feature type="transmembrane region" description="Helical" evidence="17">
    <location>
        <begin position="387"/>
        <end position="408"/>
    </location>
</feature>
<evidence type="ECO:0000256" key="8">
    <source>
        <dbReference type="ARBA" id="ARBA00022824"/>
    </source>
</evidence>
<evidence type="ECO:0000256" key="16">
    <source>
        <dbReference type="SAM" id="MobiDB-lite"/>
    </source>
</evidence>
<keyword evidence="7" id="KW-0677">Repeat</keyword>
<dbReference type="GO" id="GO:0032936">
    <property type="term" value="C:SREBP-SCAP complex"/>
    <property type="evidence" value="ECO:0007669"/>
    <property type="project" value="TreeGrafter"/>
</dbReference>
<evidence type="ECO:0000313" key="19">
    <source>
        <dbReference type="EMBL" id="OCK80613.1"/>
    </source>
</evidence>
<feature type="region of interest" description="Disordered" evidence="16">
    <location>
        <begin position="1139"/>
        <end position="1167"/>
    </location>
</feature>
<dbReference type="GO" id="GO:0032933">
    <property type="term" value="P:SREBP signaling pathway"/>
    <property type="evidence" value="ECO:0007669"/>
    <property type="project" value="InterPro"/>
</dbReference>
<evidence type="ECO:0000256" key="5">
    <source>
        <dbReference type="ARBA" id="ARBA00022574"/>
    </source>
</evidence>
<comment type="subcellular location">
    <subcellularLocation>
        <location evidence="1">Endoplasmic reticulum membrane</location>
        <topology evidence="1">Multi-pass membrane protein</topology>
    </subcellularLocation>
    <subcellularLocation>
        <location evidence="2">Golgi apparatus membrane</location>
        <topology evidence="2">Multi-pass membrane protein</topology>
    </subcellularLocation>
</comment>
<proteinExistence type="inferred from homology"/>
<evidence type="ECO:0000256" key="4">
    <source>
        <dbReference type="ARBA" id="ARBA00019541"/>
    </source>
</evidence>
<dbReference type="PROSITE" id="PS50156">
    <property type="entry name" value="SSD"/>
    <property type="match status" value="1"/>
</dbReference>
<evidence type="ECO:0000256" key="9">
    <source>
        <dbReference type="ARBA" id="ARBA00022989"/>
    </source>
</evidence>
<feature type="domain" description="SSD" evidence="18">
    <location>
        <begin position="286"/>
        <end position="444"/>
    </location>
</feature>
<evidence type="ECO:0000256" key="10">
    <source>
        <dbReference type="ARBA" id="ARBA00023034"/>
    </source>
</evidence>
<evidence type="ECO:0000256" key="12">
    <source>
        <dbReference type="ARBA" id="ARBA00023121"/>
    </source>
</evidence>
<evidence type="ECO:0000259" key="18">
    <source>
        <dbReference type="PROSITE" id="PS50156"/>
    </source>
</evidence>
<keyword evidence="15" id="KW-0753">Steroid metabolism</keyword>
<dbReference type="InterPro" id="IPR015943">
    <property type="entry name" value="WD40/YVTN_repeat-like_dom_sf"/>
</dbReference>
<dbReference type="AlphaFoldDB" id="A0A8E2JFH7"/>
<feature type="transmembrane region" description="Helical" evidence="17">
    <location>
        <begin position="315"/>
        <end position="338"/>
    </location>
</feature>
<dbReference type="InterPro" id="IPR053958">
    <property type="entry name" value="HMGCR/SNAP/NPC1-like_SSD"/>
</dbReference>
<feature type="transmembrane region" description="Helical" evidence="17">
    <location>
        <begin position="284"/>
        <end position="303"/>
    </location>
</feature>
<evidence type="ECO:0000256" key="14">
    <source>
        <dbReference type="ARBA" id="ARBA00023180"/>
    </source>
</evidence>
<evidence type="ECO:0000256" key="1">
    <source>
        <dbReference type="ARBA" id="ARBA00004477"/>
    </source>
</evidence>
<dbReference type="SUPFAM" id="SSF50978">
    <property type="entry name" value="WD40 repeat-like"/>
    <property type="match status" value="1"/>
</dbReference>
<feature type="transmembrane region" description="Helical" evidence="17">
    <location>
        <begin position="615"/>
        <end position="638"/>
    </location>
</feature>
<evidence type="ECO:0000256" key="17">
    <source>
        <dbReference type="SAM" id="Phobius"/>
    </source>
</evidence>
<name>A0A8E2JFH7_9PEZI</name>
<accession>A0A8E2JFH7</accession>
<dbReference type="GO" id="GO:0008202">
    <property type="term" value="P:steroid metabolic process"/>
    <property type="evidence" value="ECO:0007669"/>
    <property type="project" value="UniProtKB-KW"/>
</dbReference>
<dbReference type="Proteomes" id="UP000250266">
    <property type="component" value="Unassembled WGS sequence"/>
</dbReference>
<keyword evidence="8" id="KW-0256">Endoplasmic reticulum</keyword>
<evidence type="ECO:0000256" key="6">
    <source>
        <dbReference type="ARBA" id="ARBA00022692"/>
    </source>
</evidence>
<dbReference type="Pfam" id="PF12349">
    <property type="entry name" value="Sterol-sensing"/>
    <property type="match status" value="1"/>
</dbReference>
<dbReference type="GO" id="GO:0045540">
    <property type="term" value="P:regulation of cholesterol biosynthetic process"/>
    <property type="evidence" value="ECO:0007669"/>
    <property type="project" value="TreeGrafter"/>
</dbReference>
<evidence type="ECO:0000256" key="11">
    <source>
        <dbReference type="ARBA" id="ARBA00023098"/>
    </source>
</evidence>
<dbReference type="SUPFAM" id="SSF82866">
    <property type="entry name" value="Multidrug efflux transporter AcrB transmembrane domain"/>
    <property type="match status" value="1"/>
</dbReference>
<sequence>MIWYILYPFRGTTEPPKLSQTHPIRRFFQRHGTATARHWLMSILLSVSIAVLLCYPVLFLENSPAATGLYNLPHHVWTSTTEVAGGDYTRVDVEMRQVWVHGDYMKALDRRVLREALRVQDVLIGDGFGDETTSQAHDYITQALGLHESGSISGDACVPRSTQNLSWGYHSPLMLWNCSLATLESDPDILLTIMSNSERHSFLNFTLRPSSIFAGKSFEKTRLKAADALVITLFDRAKLGISEAWEARSLALAKNLSDQWSMYPDDGKVTRSQLYEFRFKPMSFYDDLLLAAAYFIMAVYVLISLRKLGAVKSKFGLAITVFAKISVSIIASFTICGMLKINLARIPREAYPFVVLVIGLENIFRLINEVLSNPPEMSTVHRIGNALGEVGHLSLAAAGQNLIILWLLSRVVSPGVAAFCAYAAVALVFDFVFHLTFFLAVLSVDVRRMGLQDSLDQINIAQPPPKTNKQGKPSWFEFLDGRKLPFSTRIAGSAAIICFVFVLNWHFFDNGMRPFSFRRILEYALSTSKSANSSGPNRTPSPPIHLARTPAEWLRMQDHDTGKEFIRFIKPNAYSFIARVYDPLLIVLKGADGRSARNKPRSLLSVMRQLADRHFFPVALAVVLAIALVTMLVNYLLWNELPEDLEEDDTDEPLITVRTLPKSHDLDIVRLTASGKGHLVSISLDRSTSIWYHDRTRGYNQSIIKPASTAPPLWPIVATTIDDGGNWLALCTAGGRVAFWSLPQRRFLMSPMVELRGQLPTFFSFASMHAAEHEWLSLVIVTPDGCLSALDCRSGHLRTHQICCSTILSTALLSCAKGQTSIISASRNGEVHISKMGPTGDWTTEILQGFGPRLLSDGKLSKVRSVLTVSNLGLVFIVRLCEVDVIDFHSRTVIHTIQTSQVKPHSLRVMHSQRRMCHCGAFAIHSLAVIYTELESQDLLMHTYTLDETPASQICLRSPSDHDTRTCLGLDSAAEMLHGIQRAGAWEATHAEAVVGVRNRHYTSTPSSSASGVDSSYFSRNPGMLGMALKHRTRDGKASIAVPDGPYMTTTTTATTTTAASSSSDPADDWEAYSFSMTGEFYSTPLLPDPAEGNYPQEEQLFVATPGPIARLGKRGVAVGFGNTVKIVMLGNGRFEEDTDEFQEPEATLIAHEGRKKKRREVGRKGL</sequence>
<dbReference type="GO" id="GO:0000139">
    <property type="term" value="C:Golgi membrane"/>
    <property type="evidence" value="ECO:0007669"/>
    <property type="project" value="UniProtKB-SubCell"/>
</dbReference>
<dbReference type="GO" id="GO:0005789">
    <property type="term" value="C:endoplasmic reticulum membrane"/>
    <property type="evidence" value="ECO:0007669"/>
    <property type="project" value="UniProtKB-SubCell"/>
</dbReference>
<dbReference type="PANTHER" id="PTHR46378">
    <property type="entry name" value="STEROL REGULATORY ELEMENT-BINDING PROTEIN CLEAVAGE-ACTIVATING PROTEIN"/>
    <property type="match status" value="1"/>
</dbReference>
<organism evidence="19 20">
    <name type="scientific">Lepidopterella palustris CBS 459.81</name>
    <dbReference type="NCBI Taxonomy" id="1314670"/>
    <lineage>
        <taxon>Eukaryota</taxon>
        <taxon>Fungi</taxon>
        <taxon>Dikarya</taxon>
        <taxon>Ascomycota</taxon>
        <taxon>Pezizomycotina</taxon>
        <taxon>Dothideomycetes</taxon>
        <taxon>Pleosporomycetidae</taxon>
        <taxon>Mytilinidiales</taxon>
        <taxon>Argynnaceae</taxon>
        <taxon>Lepidopterella</taxon>
    </lineage>
</organism>
<gene>
    <name evidence="19" type="ORF">K432DRAFT_352633</name>
</gene>
<reference evidence="19 20" key="1">
    <citation type="journal article" date="2016" name="Nat. Commun.">
        <title>Ectomycorrhizal ecology is imprinted in the genome of the dominant symbiotic fungus Cenococcum geophilum.</title>
        <authorList>
            <consortium name="DOE Joint Genome Institute"/>
            <person name="Peter M."/>
            <person name="Kohler A."/>
            <person name="Ohm R.A."/>
            <person name="Kuo A."/>
            <person name="Krutzmann J."/>
            <person name="Morin E."/>
            <person name="Arend M."/>
            <person name="Barry K.W."/>
            <person name="Binder M."/>
            <person name="Choi C."/>
            <person name="Clum A."/>
            <person name="Copeland A."/>
            <person name="Grisel N."/>
            <person name="Haridas S."/>
            <person name="Kipfer T."/>
            <person name="LaButti K."/>
            <person name="Lindquist E."/>
            <person name="Lipzen A."/>
            <person name="Maire R."/>
            <person name="Meier B."/>
            <person name="Mihaltcheva S."/>
            <person name="Molinier V."/>
            <person name="Murat C."/>
            <person name="Poggeler S."/>
            <person name="Quandt C.A."/>
            <person name="Sperisen C."/>
            <person name="Tritt A."/>
            <person name="Tisserant E."/>
            <person name="Crous P.W."/>
            <person name="Henrissat B."/>
            <person name="Nehls U."/>
            <person name="Egli S."/>
            <person name="Spatafora J.W."/>
            <person name="Grigoriev I.V."/>
            <person name="Martin F.M."/>
        </authorList>
    </citation>
    <scope>NUCLEOTIDE SEQUENCE [LARGE SCALE GENOMIC DNA]</scope>
    <source>
        <strain evidence="19 20">CBS 459.81</strain>
    </source>
</reference>
<dbReference type="OrthoDB" id="1914839at2759"/>
<feature type="transmembrane region" description="Helical" evidence="17">
    <location>
        <begin position="350"/>
        <end position="367"/>
    </location>
</feature>
<keyword evidence="13 17" id="KW-0472">Membrane</keyword>
<keyword evidence="14" id="KW-0325">Glycoprotein</keyword>
<keyword evidence="20" id="KW-1185">Reference proteome</keyword>
<evidence type="ECO:0000256" key="2">
    <source>
        <dbReference type="ARBA" id="ARBA00004653"/>
    </source>
</evidence>
<comment type="similarity">
    <text evidence="3">Belongs to the WD repeat SCAP family.</text>
</comment>
<evidence type="ECO:0000256" key="13">
    <source>
        <dbReference type="ARBA" id="ARBA00023136"/>
    </source>
</evidence>
<evidence type="ECO:0000256" key="15">
    <source>
        <dbReference type="ARBA" id="ARBA00023221"/>
    </source>
</evidence>
<feature type="transmembrane region" description="Helical" evidence="17">
    <location>
        <begin position="420"/>
        <end position="442"/>
    </location>
</feature>
<feature type="compositionally biased region" description="Basic residues" evidence="16">
    <location>
        <begin position="1154"/>
        <end position="1167"/>
    </location>
</feature>
<keyword evidence="5" id="KW-0853">WD repeat</keyword>
<keyword evidence="10" id="KW-0333">Golgi apparatus</keyword>
<dbReference type="GO" id="GO:0032934">
    <property type="term" value="F:sterol binding"/>
    <property type="evidence" value="ECO:0007669"/>
    <property type="project" value="InterPro"/>
</dbReference>
<keyword evidence="6 17" id="KW-0812">Transmembrane</keyword>
<evidence type="ECO:0000256" key="3">
    <source>
        <dbReference type="ARBA" id="ARBA00007410"/>
    </source>
</evidence>
<keyword evidence="11" id="KW-0443">Lipid metabolism</keyword>
<dbReference type="PANTHER" id="PTHR46378:SF1">
    <property type="entry name" value="STEROL REGULATORY ELEMENT-BINDING PROTEIN CLEAVAGE-ACTIVATING PROTEIN"/>
    <property type="match status" value="1"/>
</dbReference>
<keyword evidence="9 17" id="KW-1133">Transmembrane helix</keyword>
<dbReference type="Gene3D" id="2.130.10.10">
    <property type="entry name" value="YVTN repeat-like/Quinoprotein amine dehydrogenase"/>
    <property type="match status" value="1"/>
</dbReference>
<dbReference type="InterPro" id="IPR000731">
    <property type="entry name" value="SSD"/>
</dbReference>
<protein>
    <recommendedName>
        <fullName evidence="4">Sterol regulatory element-binding protein cleavage-activating protein</fullName>
    </recommendedName>
</protein>
<feature type="transmembrane region" description="Helical" evidence="17">
    <location>
        <begin position="490"/>
        <end position="508"/>
    </location>
</feature>
<dbReference type="InterPro" id="IPR030225">
    <property type="entry name" value="SCAP"/>
</dbReference>
<dbReference type="InterPro" id="IPR036322">
    <property type="entry name" value="WD40_repeat_dom_sf"/>
</dbReference>